<dbReference type="NCBIfam" id="TIGR00305">
    <property type="entry name" value="putative toxin-antitoxin system toxin component, PIN family"/>
    <property type="match status" value="1"/>
</dbReference>
<reference evidence="3" key="1">
    <citation type="submission" date="2016-10" db="EMBL/GenBank/DDBJ databases">
        <authorList>
            <person name="Varghese N."/>
            <person name="Submissions S."/>
        </authorList>
    </citation>
    <scope>NUCLEOTIDE SEQUENCE [LARGE SCALE GENOMIC DNA]</scope>
    <source>
        <strain evidence="3">BP1-148</strain>
    </source>
</reference>
<evidence type="ECO:0000259" key="1">
    <source>
        <dbReference type="Pfam" id="PF13470"/>
    </source>
</evidence>
<name>A0A1G7V580_9BACT</name>
<dbReference type="Proteomes" id="UP000198779">
    <property type="component" value="Unassembled WGS sequence"/>
</dbReference>
<keyword evidence="3" id="KW-1185">Reference proteome</keyword>
<dbReference type="InterPro" id="IPR029060">
    <property type="entry name" value="PIN-like_dom_sf"/>
</dbReference>
<dbReference type="InterPro" id="IPR002716">
    <property type="entry name" value="PIN_dom"/>
</dbReference>
<evidence type="ECO:0000313" key="2">
    <source>
        <dbReference type="EMBL" id="SDG54962.1"/>
    </source>
</evidence>
<feature type="domain" description="PIN" evidence="1">
    <location>
        <begin position="4"/>
        <end position="113"/>
    </location>
</feature>
<evidence type="ECO:0000313" key="3">
    <source>
        <dbReference type="Proteomes" id="UP000198779"/>
    </source>
</evidence>
<dbReference type="SUPFAM" id="SSF88723">
    <property type="entry name" value="PIN domain-like"/>
    <property type="match status" value="1"/>
</dbReference>
<gene>
    <name evidence="2" type="ORF">SAMN04487901_105102</name>
</gene>
<dbReference type="EMBL" id="FNCQ01000005">
    <property type="protein sequence ID" value="SDG54962.1"/>
    <property type="molecule type" value="Genomic_DNA"/>
</dbReference>
<accession>A0A1G7V580</accession>
<dbReference type="RefSeq" id="WP_091816174.1">
    <property type="nucleotide sequence ID" value="NZ_FNCQ01000005.1"/>
</dbReference>
<dbReference type="PANTHER" id="PTHR34610:SF3">
    <property type="entry name" value="SSL7007 PROTEIN"/>
    <property type="match status" value="1"/>
</dbReference>
<sequence>MIYAVIDTNVLVSALITHNSLSATAKVVRLLLNGEFTPLYESGIIEEYQEVLHRAKFKLGPGVADALISFIKEHGIETSRTAFQESMPDEDDRVFYEISLSVDDSFLVTGNFKHYPQTPKVISPGDFLKVIMDSNE</sequence>
<protein>
    <submittedName>
        <fullName evidence="2">Putative toxin-antitoxin system toxin component, PIN family</fullName>
    </submittedName>
</protein>
<dbReference type="PANTHER" id="PTHR34610">
    <property type="entry name" value="SSL7007 PROTEIN"/>
    <property type="match status" value="1"/>
</dbReference>
<dbReference type="InterPro" id="IPR002850">
    <property type="entry name" value="PIN_toxin-like"/>
</dbReference>
<dbReference type="STRING" id="645274.SAMN04487901_105102"/>
<dbReference type="Pfam" id="PF13470">
    <property type="entry name" value="PIN_3"/>
    <property type="match status" value="1"/>
</dbReference>
<dbReference type="AlphaFoldDB" id="A0A1G7V580"/>
<organism evidence="2 3">
    <name type="scientific">Prevotella communis</name>
    <dbReference type="NCBI Taxonomy" id="2913614"/>
    <lineage>
        <taxon>Bacteria</taxon>
        <taxon>Pseudomonadati</taxon>
        <taxon>Bacteroidota</taxon>
        <taxon>Bacteroidia</taxon>
        <taxon>Bacteroidales</taxon>
        <taxon>Prevotellaceae</taxon>
        <taxon>Prevotella</taxon>
    </lineage>
</organism>
<proteinExistence type="predicted"/>